<dbReference type="PATRIC" id="fig|582680.7.peg.2590"/>
<organism evidence="2 3">
    <name type="scientific">Microbacterium azadirachtae</name>
    <dbReference type="NCBI Taxonomy" id="582680"/>
    <lineage>
        <taxon>Bacteria</taxon>
        <taxon>Bacillati</taxon>
        <taxon>Actinomycetota</taxon>
        <taxon>Actinomycetes</taxon>
        <taxon>Micrococcales</taxon>
        <taxon>Microbacteriaceae</taxon>
        <taxon>Microbacterium</taxon>
    </lineage>
</organism>
<gene>
    <name evidence="2" type="ORF">RL72_02535</name>
</gene>
<evidence type="ECO:0000313" key="3">
    <source>
        <dbReference type="Proteomes" id="UP000033448"/>
    </source>
</evidence>
<evidence type="ECO:0000313" key="2">
    <source>
        <dbReference type="EMBL" id="KJL21574.1"/>
    </source>
</evidence>
<name>A0A0F0KM98_9MICO</name>
<protein>
    <recommendedName>
        <fullName evidence="4">LPXTG-motif cell wall anchor domain-containing protein</fullName>
    </recommendedName>
</protein>
<evidence type="ECO:0008006" key="4">
    <source>
        <dbReference type="Google" id="ProtNLM"/>
    </source>
</evidence>
<proteinExistence type="predicted"/>
<keyword evidence="1" id="KW-0472">Membrane</keyword>
<sequence length="52" mass="5729">MWTLLIILLIVWLGLSILGFVVKGLVWLAVLGIVLFLATLVIGLIRGARNRT</sequence>
<keyword evidence="3" id="KW-1185">Reference proteome</keyword>
<keyword evidence="1" id="KW-1133">Transmembrane helix</keyword>
<dbReference type="RefSeq" id="WP_045251285.1">
    <property type="nucleotide sequence ID" value="NZ_CP099706.1"/>
</dbReference>
<dbReference type="AlphaFoldDB" id="A0A0F0KM98"/>
<feature type="transmembrane region" description="Helical" evidence="1">
    <location>
        <begin position="29"/>
        <end position="48"/>
    </location>
</feature>
<keyword evidence="1" id="KW-0812">Transmembrane</keyword>
<reference evidence="2 3" key="1">
    <citation type="submission" date="2015-02" db="EMBL/GenBank/DDBJ databases">
        <title>Draft genome sequences of ten Microbacterium spp. with emphasis on heavy metal contaminated environments.</title>
        <authorList>
            <person name="Corretto E."/>
        </authorList>
    </citation>
    <scope>NUCLEOTIDE SEQUENCE [LARGE SCALE GENOMIC DNA]</scope>
    <source>
        <strain evidence="2 3">DSM 23848</strain>
    </source>
</reference>
<accession>A0A0F0KM98</accession>
<dbReference type="Proteomes" id="UP000033448">
    <property type="component" value="Unassembled WGS sequence"/>
</dbReference>
<dbReference type="EMBL" id="JYIT01000081">
    <property type="protein sequence ID" value="KJL21574.1"/>
    <property type="molecule type" value="Genomic_DNA"/>
</dbReference>
<comment type="caution">
    <text evidence="2">The sequence shown here is derived from an EMBL/GenBank/DDBJ whole genome shotgun (WGS) entry which is preliminary data.</text>
</comment>
<evidence type="ECO:0000256" key="1">
    <source>
        <dbReference type="SAM" id="Phobius"/>
    </source>
</evidence>